<dbReference type="Proteomes" id="UP000664056">
    <property type="component" value="Unassembled WGS sequence"/>
</dbReference>
<name>A0AAW4HF67_VIBVL</name>
<evidence type="ECO:0000313" key="2">
    <source>
        <dbReference type="Proteomes" id="UP000664056"/>
    </source>
</evidence>
<dbReference type="Gene3D" id="1.50.10.10">
    <property type="match status" value="1"/>
</dbReference>
<feature type="non-terminal residue" evidence="1">
    <location>
        <position position="85"/>
    </location>
</feature>
<protein>
    <submittedName>
        <fullName evidence="1">Alpha-glucosidase</fullName>
    </submittedName>
</protein>
<dbReference type="AlphaFoldDB" id="A0AAW4HF67"/>
<reference evidence="1" key="1">
    <citation type="submission" date="2021-03" db="EMBL/GenBank/DDBJ databases">
        <title>Study of the foodborne Vibrio vulnificus isolates from China.</title>
        <authorList>
            <person name="Zheng Z."/>
            <person name="Ye L."/>
        </authorList>
    </citation>
    <scope>NUCLEOTIDE SEQUENCE</scope>
    <source>
        <strain evidence="1">Vv1582</strain>
    </source>
</reference>
<dbReference type="EMBL" id="JAFKOQ010000244">
    <property type="protein sequence ID" value="MBN8124802.1"/>
    <property type="molecule type" value="Genomic_DNA"/>
</dbReference>
<dbReference type="SUPFAM" id="SSF48208">
    <property type="entry name" value="Six-hairpin glycosidases"/>
    <property type="match status" value="1"/>
</dbReference>
<organism evidence="1 2">
    <name type="scientific">Vibrio vulnificus</name>
    <dbReference type="NCBI Taxonomy" id="672"/>
    <lineage>
        <taxon>Bacteria</taxon>
        <taxon>Pseudomonadati</taxon>
        <taxon>Pseudomonadota</taxon>
        <taxon>Gammaproteobacteria</taxon>
        <taxon>Vibrionales</taxon>
        <taxon>Vibrionaceae</taxon>
        <taxon>Vibrio</taxon>
    </lineage>
</organism>
<comment type="caution">
    <text evidence="1">The sequence shown here is derived from an EMBL/GenBank/DDBJ whole genome shotgun (WGS) entry which is preliminary data.</text>
</comment>
<accession>A0AAW4HF67</accession>
<proteinExistence type="predicted"/>
<evidence type="ECO:0000313" key="1">
    <source>
        <dbReference type="EMBL" id="MBN8124802.1"/>
    </source>
</evidence>
<dbReference type="GO" id="GO:0005975">
    <property type="term" value="P:carbohydrate metabolic process"/>
    <property type="evidence" value="ECO:0007669"/>
    <property type="project" value="InterPro"/>
</dbReference>
<feature type="non-terminal residue" evidence="1">
    <location>
        <position position="1"/>
    </location>
</feature>
<dbReference type="InterPro" id="IPR008928">
    <property type="entry name" value="6-hairpin_glycosidase_sf"/>
</dbReference>
<dbReference type="InterPro" id="IPR012341">
    <property type="entry name" value="6hp_glycosidase-like_sf"/>
</dbReference>
<gene>
    <name evidence="1" type="ORF">J0J18_24225</name>
</gene>
<sequence>VSDGVEGKDRAQEFLNGAEKIKTYINQCMFDESTGFFYDIHLNVAEDGTTPAPLANGCAGLPIVERGRGPEGWSPLFNGAATQEH</sequence>